<name>A0A0K2V4I2_LEPSM</name>
<organism evidence="2">
    <name type="scientific">Lepeophtheirus salmonis</name>
    <name type="common">Salmon louse</name>
    <name type="synonym">Caligus salmonis</name>
    <dbReference type="NCBI Taxonomy" id="72036"/>
    <lineage>
        <taxon>Eukaryota</taxon>
        <taxon>Metazoa</taxon>
        <taxon>Ecdysozoa</taxon>
        <taxon>Arthropoda</taxon>
        <taxon>Crustacea</taxon>
        <taxon>Multicrustacea</taxon>
        <taxon>Hexanauplia</taxon>
        <taxon>Copepoda</taxon>
        <taxon>Siphonostomatoida</taxon>
        <taxon>Caligidae</taxon>
        <taxon>Lepeophtheirus</taxon>
    </lineage>
</organism>
<dbReference type="OrthoDB" id="10668262at2759"/>
<dbReference type="AlphaFoldDB" id="A0A0K2V4I2"/>
<proteinExistence type="predicted"/>
<feature type="region of interest" description="Disordered" evidence="1">
    <location>
        <begin position="110"/>
        <end position="132"/>
    </location>
</feature>
<feature type="region of interest" description="Disordered" evidence="1">
    <location>
        <begin position="232"/>
        <end position="262"/>
    </location>
</feature>
<sequence length="329" mass="37618">MKISQISNWESSWYPCCKTDGLENADTSSLMMISWVENDKEEENWFQDEEGSSSLGLYYGNNNPAFQQQQIQHVENVLGLNPQDSFDPDLDEVDEKFIDSLLNSTTPIQLQQQQNWSHNTQNNSSLLDYSDFTSPPIQQQQQYLPLTIPNQTPPKKPQFRWRRRKRRSKAQYPEMSQYLLPIDSGDEVQHLGRTLECTLCGLRGKRCHLTLHFKAKHAEVIEFDKGSKNSAIHGASQATHTKRKPSNNGANNNNKMNNGANTSNWTPVGKYKILDLEEALGKAFLFLKDTLDDQPINNLSGPSYLYPEGNCTTSSQIELACMKKIYRNY</sequence>
<protein>
    <submittedName>
        <fullName evidence="2">Uncharacterized protein</fullName>
    </submittedName>
</protein>
<dbReference type="EMBL" id="HACA01027686">
    <property type="protein sequence ID" value="CDW45047.1"/>
    <property type="molecule type" value="Transcribed_RNA"/>
</dbReference>
<feature type="region of interest" description="Disordered" evidence="1">
    <location>
        <begin position="147"/>
        <end position="172"/>
    </location>
</feature>
<accession>A0A0K2V4I2</accession>
<evidence type="ECO:0000256" key="1">
    <source>
        <dbReference type="SAM" id="MobiDB-lite"/>
    </source>
</evidence>
<reference evidence="2" key="1">
    <citation type="submission" date="2014-05" db="EMBL/GenBank/DDBJ databases">
        <authorList>
            <person name="Chronopoulou M."/>
        </authorList>
    </citation>
    <scope>NUCLEOTIDE SEQUENCE</scope>
    <source>
        <tissue evidence="2">Whole organism</tissue>
    </source>
</reference>
<feature type="compositionally biased region" description="Basic residues" evidence="1">
    <location>
        <begin position="157"/>
        <end position="169"/>
    </location>
</feature>
<evidence type="ECO:0000313" key="2">
    <source>
        <dbReference type="EMBL" id="CDW45047.1"/>
    </source>
</evidence>
<feature type="compositionally biased region" description="Low complexity" evidence="1">
    <location>
        <begin position="246"/>
        <end position="262"/>
    </location>
</feature>